<dbReference type="FunFam" id="2.60.120.10:FF:000074">
    <property type="entry name" value="Potassium channel KAT2"/>
    <property type="match status" value="1"/>
</dbReference>
<comment type="domain">
    <text evidence="13">The segment S4 is probably the voltage-sensor and is characterized by a series of positively charged amino acids. The pore-forming region H5 is enclosed by the transmembrane segments S5 and S6 in the Shaker-type (1P/6TM) and contains the GYGD signature motif which seems to be involved in potassium selectivity.</text>
</comment>
<organism evidence="17">
    <name type="scientific">Triticum aestivum</name>
    <name type="common">Wheat</name>
    <dbReference type="NCBI Taxonomy" id="4565"/>
    <lineage>
        <taxon>Eukaryota</taxon>
        <taxon>Viridiplantae</taxon>
        <taxon>Streptophyta</taxon>
        <taxon>Embryophyta</taxon>
        <taxon>Tracheophyta</taxon>
        <taxon>Spermatophyta</taxon>
        <taxon>Magnoliopsida</taxon>
        <taxon>Liliopsida</taxon>
        <taxon>Poales</taxon>
        <taxon>Poaceae</taxon>
        <taxon>BOP clade</taxon>
        <taxon>Pooideae</taxon>
        <taxon>Triticodae</taxon>
        <taxon>Triticeae</taxon>
        <taxon>Triticinae</taxon>
        <taxon>Triticum</taxon>
    </lineage>
</organism>
<accession>A0A077RYD5</accession>
<feature type="transmembrane region" description="Helical" evidence="13">
    <location>
        <begin position="256"/>
        <end position="279"/>
    </location>
</feature>
<comment type="subcellular location">
    <subcellularLocation>
        <location evidence="1 13">Membrane</location>
        <topology evidence="1 13">Multi-pass membrane protein</topology>
    </subcellularLocation>
</comment>
<evidence type="ECO:0000313" key="17">
    <source>
        <dbReference type="EMBL" id="CDM83624.1"/>
    </source>
</evidence>
<evidence type="ECO:0000313" key="19">
    <source>
        <dbReference type="Proteomes" id="UP000019116"/>
    </source>
</evidence>
<feature type="transmembrane region" description="Helical" evidence="13">
    <location>
        <begin position="81"/>
        <end position="101"/>
    </location>
</feature>
<protein>
    <recommendedName>
        <fullName evidence="13">Potassium channel</fullName>
    </recommendedName>
</protein>
<keyword evidence="9 13" id="KW-1133">Transmembrane helix</keyword>
<dbReference type="Pfam" id="PF00520">
    <property type="entry name" value="Ion_trans"/>
    <property type="match status" value="1"/>
</dbReference>
<feature type="region of interest" description="Disordered" evidence="14">
    <location>
        <begin position="199"/>
        <end position="239"/>
    </location>
</feature>
<feature type="transmembrane region" description="Helical" evidence="13">
    <location>
        <begin position="333"/>
        <end position="358"/>
    </location>
</feature>
<keyword evidence="4 13" id="KW-0633">Potassium transport</keyword>
<keyword evidence="8 13" id="KW-0630">Potassium</keyword>
<reference evidence="18" key="2">
    <citation type="submission" date="2018-08" db="EMBL/GenBank/DDBJ databases">
        <authorList>
            <person name="Rossello M."/>
        </authorList>
    </citation>
    <scope>NUCLEOTIDE SEQUENCE [LARGE SCALE GENOMIC DNA]</scope>
    <source>
        <strain evidence="18">cv. Chinese Spring</strain>
    </source>
</reference>
<dbReference type="PROSITE" id="PS50042">
    <property type="entry name" value="CNMP_BINDING_3"/>
    <property type="match status" value="1"/>
</dbReference>
<keyword evidence="12 13" id="KW-0407">Ion channel</keyword>
<dbReference type="PANTHER" id="PTHR45743">
    <property type="entry name" value="POTASSIUM CHANNEL AKT1"/>
    <property type="match status" value="1"/>
</dbReference>
<feature type="compositionally biased region" description="Low complexity" evidence="14">
    <location>
        <begin position="220"/>
        <end position="237"/>
    </location>
</feature>
<evidence type="ECO:0000256" key="6">
    <source>
        <dbReference type="ARBA" id="ARBA00022826"/>
    </source>
</evidence>
<dbReference type="Gramene" id="TraesCS3B03G0711100.1">
    <property type="protein sequence ID" value="TraesCS3B03G0711100.1.CDS"/>
    <property type="gene ID" value="TraesCS3B03G0711100"/>
</dbReference>
<feature type="transmembrane region" description="Helical" evidence="13">
    <location>
        <begin position="113"/>
        <end position="134"/>
    </location>
</feature>
<evidence type="ECO:0000256" key="1">
    <source>
        <dbReference type="ARBA" id="ARBA00004141"/>
    </source>
</evidence>
<feature type="domain" description="KHA" evidence="16">
    <location>
        <begin position="581"/>
        <end position="647"/>
    </location>
</feature>
<dbReference type="SMR" id="A0A077RYD5"/>
<evidence type="ECO:0000256" key="9">
    <source>
        <dbReference type="ARBA" id="ARBA00022989"/>
    </source>
</evidence>
<dbReference type="InterPro" id="IPR000595">
    <property type="entry name" value="cNMP-bd_dom"/>
</dbReference>
<keyword evidence="6 13" id="KW-0631">Potassium channel</keyword>
<feature type="transmembrane region" description="Helical" evidence="13">
    <location>
        <begin position="300"/>
        <end position="321"/>
    </location>
</feature>
<dbReference type="Gene3D" id="1.10.287.70">
    <property type="match status" value="1"/>
</dbReference>
<dbReference type="STRING" id="4565.A0A077RYD5"/>
<dbReference type="HOGENOM" id="CLU_005746_8_2_1"/>
<evidence type="ECO:0000256" key="11">
    <source>
        <dbReference type="ARBA" id="ARBA00023136"/>
    </source>
</evidence>
<dbReference type="InterPro" id="IPR003938">
    <property type="entry name" value="K_chnl_volt-dep_EAG/ELK/ERG"/>
</dbReference>
<keyword evidence="7 13" id="KW-0851">Voltage-gated channel</keyword>
<evidence type="ECO:0000256" key="4">
    <source>
        <dbReference type="ARBA" id="ARBA00022538"/>
    </source>
</evidence>
<evidence type="ECO:0000256" key="8">
    <source>
        <dbReference type="ARBA" id="ARBA00022958"/>
    </source>
</evidence>
<comment type="caution">
    <text evidence="13">Lacks conserved residue(s) required for the propagation of feature annotation.</text>
</comment>
<dbReference type="InterPro" id="IPR021789">
    <property type="entry name" value="KHA_dom"/>
</dbReference>
<evidence type="ECO:0000259" key="16">
    <source>
        <dbReference type="PROSITE" id="PS51490"/>
    </source>
</evidence>
<comment type="subunit">
    <text evidence="13">The potassium channel is composed of a homo- or heterotetrameric complex of pore-forming subunits.</text>
</comment>
<keyword evidence="19" id="KW-1185">Reference proteome</keyword>
<dbReference type="EMBL" id="HG670306">
    <property type="protein sequence ID" value="CDM83624.1"/>
    <property type="molecule type" value="Genomic_DNA"/>
</dbReference>
<evidence type="ECO:0000256" key="10">
    <source>
        <dbReference type="ARBA" id="ARBA00023065"/>
    </source>
</evidence>
<evidence type="ECO:0000256" key="3">
    <source>
        <dbReference type="ARBA" id="ARBA00022448"/>
    </source>
</evidence>
<dbReference type="PROSITE" id="PS51490">
    <property type="entry name" value="KHA"/>
    <property type="match status" value="1"/>
</dbReference>
<evidence type="ECO:0000256" key="7">
    <source>
        <dbReference type="ARBA" id="ARBA00022882"/>
    </source>
</evidence>
<dbReference type="PANTHER" id="PTHR45743:SF27">
    <property type="entry name" value="POTASSIUM CHANNEL KAT3"/>
    <property type="match status" value="1"/>
</dbReference>
<dbReference type="AlphaFoldDB" id="A0A077RYD5"/>
<dbReference type="InterPro" id="IPR018490">
    <property type="entry name" value="cNMP-bd_dom_sf"/>
</dbReference>
<keyword evidence="10 13" id="KW-0406">Ion transport</keyword>
<feature type="domain" description="Cyclic nucleotide-binding" evidence="15">
    <location>
        <begin position="430"/>
        <end position="551"/>
    </location>
</feature>
<dbReference type="GO" id="GO:0005249">
    <property type="term" value="F:voltage-gated potassium channel activity"/>
    <property type="evidence" value="ECO:0007669"/>
    <property type="project" value="UniProtKB-UniRule"/>
</dbReference>
<proteinExistence type="inferred from homology"/>
<reference evidence="18" key="3">
    <citation type="submission" date="2018-10" db="UniProtKB">
        <authorList>
            <consortium name="EnsemblPlants"/>
        </authorList>
    </citation>
    <scope>IDENTIFICATION</scope>
</reference>
<keyword evidence="5 13" id="KW-0812">Transmembrane</keyword>
<dbReference type="Gramene" id="TraesCS3B02G274500.1">
    <property type="protein sequence ID" value="TraesCS3B02G274500.1"/>
    <property type="gene ID" value="TraesCS3B02G274500"/>
</dbReference>
<comment type="domain">
    <text evidence="13">The KHA domain (rich in hydrophobic and acidic residues) present in the C-terminal part is likely to be important for tetramerization.</text>
</comment>
<evidence type="ECO:0000256" key="12">
    <source>
        <dbReference type="ARBA" id="ARBA00023303"/>
    </source>
</evidence>
<sequence length="647" mass="71490">MAMAGVGSQRGSSSSSRMLLPRNISLSTGHLPEALGGVPPPLRPNVINPYGRPYRCARLDRLGMSTCYTRLNDGVDLDRRYWQMFLIVLVAYSAWASPFELALEKAASRAHLVVDLVVDVFFCADIVVSFFVAYRDRSTDLLVDDRSKIAASHSSKNTRRRWPGSVSAPSGTGHGPASKRVCASATHAVSFKCHFHRTNSQGHGHGQGQGSRPSLPPSPAAANAVPRHPASPSSSSSTVATQLEKDTRLSYFWTRFIKLFCVALFALHCASCGYLWLAFHYRDKEQTWIGSLRGDFKERSVWFAYTYAVYWSMTTMATVGYGDLHAANTGEKLFSILFMLCNMGIACYVIGNMTNLVVHGATTTFRMVARYGKANRLPVWMREHMVESLQLRFQMAELLMPDEVLSELPKAARSAVAQHLYKAAVEDCYLFRGVSDNLVVQLVSEMKAEFFPPKMDIVLENEIPTDCYIIASGQVDVLRTAKDDGLEKFVMRVGPHGMAGDIGVMFNIPQPFTIRSRTLTQVIRISRSHLQNTVRPATADGDTIFSNFAQYLESLKVRHGEELTFARDVGHDTLPFQNGDPVRVARDGGMAGNRAAGKLVCLPGSLEELMKLGEDKFGMAARHVLTADGAEVDDVRALRDGDHLFLS</sequence>
<dbReference type="Gene3D" id="2.60.120.10">
    <property type="entry name" value="Jelly Rolls"/>
    <property type="match status" value="1"/>
</dbReference>
<name>A0A077RYD5_WHEAT</name>
<dbReference type="OMA" id="HSYLVAW"/>
<dbReference type="SUPFAM" id="SSF81324">
    <property type="entry name" value="Voltage-gated potassium channels"/>
    <property type="match status" value="1"/>
</dbReference>
<dbReference type="InterPro" id="IPR005821">
    <property type="entry name" value="Ion_trans_dom"/>
</dbReference>
<keyword evidence="3 13" id="KW-0813">Transport</keyword>
<evidence type="ECO:0000256" key="14">
    <source>
        <dbReference type="SAM" id="MobiDB-lite"/>
    </source>
</evidence>
<evidence type="ECO:0000256" key="2">
    <source>
        <dbReference type="ARBA" id="ARBA00007929"/>
    </source>
</evidence>
<dbReference type="SMART" id="SM00100">
    <property type="entry name" value="cNMP"/>
    <property type="match status" value="1"/>
</dbReference>
<comment type="similarity">
    <text evidence="2 13">Belongs to the potassium channel family. Plant (TC 1.A.1.4) subfamily.</text>
</comment>
<dbReference type="PRINTS" id="PR01463">
    <property type="entry name" value="EAGCHANLFMLY"/>
</dbReference>
<comment type="function">
    <text evidence="13">Potassium channel.</text>
</comment>
<dbReference type="Pfam" id="PF11834">
    <property type="entry name" value="KHA"/>
    <property type="match status" value="1"/>
</dbReference>
<gene>
    <name evidence="17" type="ORF">TRAES_3BF093600210CFD_c1</name>
</gene>
<dbReference type="GO" id="GO:0034702">
    <property type="term" value="C:monoatomic ion channel complex"/>
    <property type="evidence" value="ECO:0007669"/>
    <property type="project" value="UniProtKB-KW"/>
</dbReference>
<evidence type="ECO:0000259" key="15">
    <source>
        <dbReference type="PROSITE" id="PS50042"/>
    </source>
</evidence>
<dbReference type="PaxDb" id="4565-Traes_3AL_E11E02F91.1"/>
<dbReference type="EnsemblPlants" id="TraesCS3B02G274500.1">
    <property type="protein sequence ID" value="TraesCS3B02G274500.1"/>
    <property type="gene ID" value="TraesCS3B02G274500"/>
</dbReference>
<reference evidence="17" key="1">
    <citation type="journal article" date="2014" name="Science">
        <title>Structural and functional partitioning of bread wheat chromosome 3B.</title>
        <authorList>
            <person name="Choulet F."/>
            <person name="Alberti A."/>
            <person name="Theil S."/>
            <person name="Glover N."/>
            <person name="Barbe V."/>
            <person name="Daron J."/>
            <person name="Pingault L."/>
            <person name="Sourdille P."/>
            <person name="Couloux A."/>
            <person name="Paux E."/>
            <person name="Leroy P."/>
            <person name="Mangenot S."/>
            <person name="Guilhot N."/>
            <person name="Le Gouis J."/>
            <person name="Balfourier F."/>
            <person name="Alaux M."/>
            <person name="Jamilloux V."/>
            <person name="Poulain J."/>
            <person name="Durand C."/>
            <person name="Bellec A."/>
            <person name="Gaspin C."/>
            <person name="Safar J."/>
            <person name="Dolezel J."/>
            <person name="Rogers J."/>
            <person name="Vandepoele K."/>
            <person name="Aury J.M."/>
            <person name="Mayer K."/>
            <person name="Berges H."/>
            <person name="Quesneville H."/>
            <person name="Wincker P."/>
            <person name="Feuillet C."/>
        </authorList>
    </citation>
    <scope>NUCLEOTIDE SEQUENCE</scope>
</reference>
<feature type="region of interest" description="Disordered" evidence="14">
    <location>
        <begin position="153"/>
        <end position="179"/>
    </location>
</feature>
<evidence type="ECO:0000313" key="18">
    <source>
        <dbReference type="EnsemblPlants" id="TraesCS3B02G274500.1"/>
    </source>
</evidence>
<dbReference type="InterPro" id="IPR045319">
    <property type="entry name" value="KAT/AKT"/>
</dbReference>
<dbReference type="InterPro" id="IPR014710">
    <property type="entry name" value="RmlC-like_jellyroll"/>
</dbReference>
<dbReference type="SUPFAM" id="SSF51206">
    <property type="entry name" value="cAMP-binding domain-like"/>
    <property type="match status" value="1"/>
</dbReference>
<dbReference type="Pfam" id="PF00027">
    <property type="entry name" value="cNMP_binding"/>
    <property type="match status" value="1"/>
</dbReference>
<evidence type="ECO:0000256" key="5">
    <source>
        <dbReference type="ARBA" id="ARBA00022692"/>
    </source>
</evidence>
<evidence type="ECO:0000256" key="13">
    <source>
        <dbReference type="RuleBase" id="RU369015"/>
    </source>
</evidence>
<keyword evidence="11 13" id="KW-0472">Membrane</keyword>
<dbReference type="CDD" id="cd00038">
    <property type="entry name" value="CAP_ED"/>
    <property type="match status" value="1"/>
</dbReference>
<dbReference type="Proteomes" id="UP000019116">
    <property type="component" value="Chromosome 3B"/>
</dbReference>